<reference evidence="2 3" key="1">
    <citation type="submission" date="2017-01" db="EMBL/GenBank/DDBJ databases">
        <authorList>
            <person name="Mah S.A."/>
            <person name="Swanson W.J."/>
            <person name="Moy G.W."/>
            <person name="Vacquier V.D."/>
        </authorList>
    </citation>
    <scope>NUCLEOTIDE SEQUENCE [LARGE SCALE GENOMIC DNA]</scope>
    <source>
        <strain evidence="2 3">CPCC 203464</strain>
    </source>
</reference>
<organism evidence="2 3">
    <name type="scientific">Williamsia sterculiae</name>
    <dbReference type="NCBI Taxonomy" id="1344003"/>
    <lineage>
        <taxon>Bacteria</taxon>
        <taxon>Bacillati</taxon>
        <taxon>Actinomycetota</taxon>
        <taxon>Actinomycetes</taxon>
        <taxon>Mycobacteriales</taxon>
        <taxon>Nocardiaceae</taxon>
        <taxon>Williamsia</taxon>
    </lineage>
</organism>
<dbReference type="EMBL" id="FTNT01000004">
    <property type="protein sequence ID" value="SIR96069.1"/>
    <property type="molecule type" value="Genomic_DNA"/>
</dbReference>
<feature type="region of interest" description="Disordered" evidence="1">
    <location>
        <begin position="47"/>
        <end position="67"/>
    </location>
</feature>
<protein>
    <submittedName>
        <fullName evidence="2">Uncharacterized protein</fullName>
    </submittedName>
</protein>
<dbReference type="AlphaFoldDB" id="A0A1N7F6Y2"/>
<gene>
    <name evidence="2" type="ORF">SAMN05445060_1879</name>
</gene>
<evidence type="ECO:0000313" key="2">
    <source>
        <dbReference type="EMBL" id="SIR96069.1"/>
    </source>
</evidence>
<evidence type="ECO:0000256" key="1">
    <source>
        <dbReference type="SAM" id="MobiDB-lite"/>
    </source>
</evidence>
<proteinExistence type="predicted"/>
<keyword evidence="3" id="KW-1185">Reference proteome</keyword>
<dbReference type="Proteomes" id="UP000186218">
    <property type="component" value="Unassembled WGS sequence"/>
</dbReference>
<name>A0A1N7F6Y2_9NOCA</name>
<evidence type="ECO:0000313" key="3">
    <source>
        <dbReference type="Proteomes" id="UP000186218"/>
    </source>
</evidence>
<sequence length="67" mass="6989">MSSAVRANLTTAAGFAQTCGGDIESVADSMSENTGYSAPGVIRVGASEGSSADGWENRSLMRRSFRR</sequence>
<accession>A0A1N7F6Y2</accession>